<evidence type="ECO:0000256" key="2">
    <source>
        <dbReference type="ARBA" id="ARBA00023136"/>
    </source>
</evidence>
<dbReference type="SUPFAM" id="SSF49464">
    <property type="entry name" value="Carboxypeptidase regulatory domain-like"/>
    <property type="match status" value="1"/>
</dbReference>
<dbReference type="Proteomes" id="UP000254808">
    <property type="component" value="Chromosome"/>
</dbReference>
<dbReference type="Gene3D" id="2.40.170.20">
    <property type="entry name" value="TonB-dependent receptor, beta-barrel domain"/>
    <property type="match status" value="1"/>
</dbReference>
<evidence type="ECO:0000259" key="4">
    <source>
        <dbReference type="Pfam" id="PF07715"/>
    </source>
</evidence>
<name>A0A345UP84_9BACT</name>
<keyword evidence="3" id="KW-0998">Cell outer membrane</keyword>
<dbReference type="Pfam" id="PF13715">
    <property type="entry name" value="CarbopepD_reg_2"/>
    <property type="match status" value="1"/>
</dbReference>
<accession>A0A345UP84</accession>
<dbReference type="KEGG" id="cprv:CYPRO_3049"/>
<dbReference type="OrthoDB" id="9804995at2"/>
<dbReference type="SUPFAM" id="SSF56935">
    <property type="entry name" value="Porins"/>
    <property type="match status" value="1"/>
</dbReference>
<comment type="subcellular location">
    <subcellularLocation>
        <location evidence="1">Cell outer membrane</location>
    </subcellularLocation>
</comment>
<dbReference type="Gene3D" id="2.60.40.1120">
    <property type="entry name" value="Carboxypeptidase-like, regulatory domain"/>
    <property type="match status" value="1"/>
</dbReference>
<gene>
    <name evidence="5" type="ORF">CYPRO_3049</name>
</gene>
<organism evidence="5 6">
    <name type="scientific">Cyclonatronum proteinivorum</name>
    <dbReference type="NCBI Taxonomy" id="1457365"/>
    <lineage>
        <taxon>Bacteria</taxon>
        <taxon>Pseudomonadati</taxon>
        <taxon>Balneolota</taxon>
        <taxon>Balneolia</taxon>
        <taxon>Balneolales</taxon>
        <taxon>Cyclonatronaceae</taxon>
        <taxon>Cyclonatronum</taxon>
    </lineage>
</organism>
<feature type="domain" description="TonB-dependent receptor plug" evidence="4">
    <location>
        <begin position="135"/>
        <end position="243"/>
    </location>
</feature>
<dbReference type="AlphaFoldDB" id="A0A345UP84"/>
<dbReference type="InterPro" id="IPR012910">
    <property type="entry name" value="Plug_dom"/>
</dbReference>
<dbReference type="GO" id="GO:0009279">
    <property type="term" value="C:cell outer membrane"/>
    <property type="evidence" value="ECO:0007669"/>
    <property type="project" value="UniProtKB-SubCell"/>
</dbReference>
<keyword evidence="2" id="KW-0472">Membrane</keyword>
<reference evidence="5 6" key="1">
    <citation type="submission" date="2018-03" db="EMBL/GenBank/DDBJ databases">
        <title>Phenotypic and genomic properties of Cyclonatronum proteinivorum gen. nov., sp. nov., a haloalkaliphilic bacteroidete from soda lakes possessing Na+-translocating rhodopsin.</title>
        <authorList>
            <person name="Toshchakov S.V."/>
            <person name="Korzhenkov A."/>
            <person name="Samarov N.I."/>
            <person name="Kublanov I.V."/>
            <person name="Muntyan M.S."/>
            <person name="Sorokin D.Y."/>
        </authorList>
    </citation>
    <scope>NUCLEOTIDE SEQUENCE [LARGE SCALE GENOMIC DNA]</scope>
    <source>
        <strain evidence="5 6">Omega</strain>
    </source>
</reference>
<dbReference type="Gene3D" id="2.170.130.10">
    <property type="entry name" value="TonB-dependent receptor, plug domain"/>
    <property type="match status" value="1"/>
</dbReference>
<dbReference type="InterPro" id="IPR037066">
    <property type="entry name" value="Plug_dom_sf"/>
</dbReference>
<dbReference type="InterPro" id="IPR008969">
    <property type="entry name" value="CarboxyPept-like_regulatory"/>
</dbReference>
<dbReference type="InterPro" id="IPR036942">
    <property type="entry name" value="Beta-barrel_TonB_sf"/>
</dbReference>
<evidence type="ECO:0000313" key="5">
    <source>
        <dbReference type="EMBL" id="AXJ02286.1"/>
    </source>
</evidence>
<keyword evidence="6" id="KW-1185">Reference proteome</keyword>
<sequence>MLYAQSLTRLPRIVLLLALTVFFSSELLLAQQTGTLNGRVTDARTGEPLIGANVGIEGTAMGASTNLEGFFEIRNIPVGSYNVVATFVGYERERRINIQVRSTGNRDINFELQPTADELDELVFTVSEPFRAPVENPTSFNRLSPEEIATYPAGNSDIAKVVQSLPGVSGSVTGFRNDVIIRGGAPNENVYFIDGIEIPTINHFSTQGSAGGPVGLLNVTFFEGVDLSTSAFGARYANALSGVLQFNQRNGNDREFRTNFRVGASEAGITAEGPLFRGGEPTSNTTFIASVRRSYLQLLFQLIDLPFLPDYWDYQYKVNHRIDSFNDVYLTGVGSINDFRINVPGDLTPDRQAILEQVPVIRQRTNTTGIAWRSRLQSSNGFWLSSLSSSWFYNDFRRFRDNENQEGLFAQNTATEWRHTARTELRYFTEKSTWNTGLSFRVNQFRNDFFDDNTGISFDDGLDFVSYGAFFQWSRPVWDGRLDLTAGFRFDGNTFTDTGNEIYRTFSPRAAASLRLDESGQWRMTASAGRYFKKPPMNLLGFRKDGDFVNRSARYIRSDHLTYGFEFFPRNSTRFAVEGFLKLYDDYPVSVTEGVSLANLGGGFDVLGNDAVESAGRGRTYGVEFVYQQKFETNYYAILAYTLFWSEFTGFDRDEFRPSAWDSRHLLSFTGGYRLGANWEFSLRSRIIGRTPFAPIDEAASIERYPAFVFDFDRLGDERLSLFSVTDIRIDRKWNFSSFSLDLFLEVQNLFGQNTPSEPSYLLQTENGESTLKRVDQLSDSSVLPTIGLIIDF</sequence>
<evidence type="ECO:0000256" key="3">
    <source>
        <dbReference type="ARBA" id="ARBA00023237"/>
    </source>
</evidence>
<evidence type="ECO:0000313" key="6">
    <source>
        <dbReference type="Proteomes" id="UP000254808"/>
    </source>
</evidence>
<protein>
    <submittedName>
        <fullName evidence="5">TonB-dependent Receptor Plug Domain</fullName>
    </submittedName>
</protein>
<dbReference type="Pfam" id="PF07715">
    <property type="entry name" value="Plug"/>
    <property type="match status" value="1"/>
</dbReference>
<proteinExistence type="predicted"/>
<keyword evidence="5" id="KW-0675">Receptor</keyword>
<evidence type="ECO:0000256" key="1">
    <source>
        <dbReference type="ARBA" id="ARBA00004442"/>
    </source>
</evidence>
<dbReference type="EMBL" id="CP027806">
    <property type="protein sequence ID" value="AXJ02286.1"/>
    <property type="molecule type" value="Genomic_DNA"/>
</dbReference>